<keyword evidence="4" id="KW-0663">Pyridoxal phosphate</keyword>
<dbReference type="EMBL" id="VSSQ01010355">
    <property type="protein sequence ID" value="MPM44112.1"/>
    <property type="molecule type" value="Genomic_DNA"/>
</dbReference>
<sequence length="119" mass="13231">MFVIDGTVVTPELNGSILPGITRTSALELLRDKGYKVEERKISIEELIQAAEQGRLDEVFGTGTAAVISPVGEILYEGKNYIINGGKIGPIAQEIYDTITDTQYGRIEDKYNWIRKIKI</sequence>
<protein>
    <submittedName>
        <fullName evidence="6">Putative branched-chain-amino-acid aminotransferase</fullName>
        <ecNumber evidence="6">2.6.1.42</ecNumber>
    </submittedName>
</protein>
<evidence type="ECO:0000256" key="3">
    <source>
        <dbReference type="ARBA" id="ARBA00022605"/>
    </source>
</evidence>
<dbReference type="InterPro" id="IPR036038">
    <property type="entry name" value="Aminotransferase-like"/>
</dbReference>
<dbReference type="GO" id="GO:0008652">
    <property type="term" value="P:amino acid biosynthetic process"/>
    <property type="evidence" value="ECO:0007669"/>
    <property type="project" value="UniProtKB-KW"/>
</dbReference>
<evidence type="ECO:0000256" key="5">
    <source>
        <dbReference type="ARBA" id="ARBA00023304"/>
    </source>
</evidence>
<comment type="similarity">
    <text evidence="2">Belongs to the class-IV pyridoxal-phosphate-dependent aminotransferase family.</text>
</comment>
<evidence type="ECO:0000256" key="2">
    <source>
        <dbReference type="ARBA" id="ARBA00009320"/>
    </source>
</evidence>
<evidence type="ECO:0000256" key="4">
    <source>
        <dbReference type="ARBA" id="ARBA00022898"/>
    </source>
</evidence>
<dbReference type="Gene3D" id="3.20.10.10">
    <property type="entry name" value="D-amino Acid Aminotransferase, subunit A, domain 2"/>
    <property type="match status" value="1"/>
</dbReference>
<dbReference type="SUPFAM" id="SSF56752">
    <property type="entry name" value="D-aminoacid aminotransferase-like PLP-dependent enzymes"/>
    <property type="match status" value="1"/>
</dbReference>
<keyword evidence="5" id="KW-0100">Branched-chain amino acid biosynthesis</keyword>
<dbReference type="EC" id="2.6.1.42" evidence="6"/>
<accession>A0A644ZTD1</accession>
<comment type="caution">
    <text evidence="6">The sequence shown here is derived from an EMBL/GenBank/DDBJ whole genome shotgun (WGS) entry which is preliminary data.</text>
</comment>
<dbReference type="Pfam" id="PF01063">
    <property type="entry name" value="Aminotran_4"/>
    <property type="match status" value="1"/>
</dbReference>
<gene>
    <name evidence="6" type="primary">ilvE_24</name>
    <name evidence="6" type="ORF">SDC9_90790</name>
</gene>
<reference evidence="6" key="1">
    <citation type="submission" date="2019-08" db="EMBL/GenBank/DDBJ databases">
        <authorList>
            <person name="Kucharzyk K."/>
            <person name="Murdoch R.W."/>
            <person name="Higgins S."/>
            <person name="Loffler F."/>
        </authorList>
    </citation>
    <scope>NUCLEOTIDE SEQUENCE</scope>
</reference>
<dbReference type="GO" id="GO:0004084">
    <property type="term" value="F:branched-chain-amino-acid transaminase activity"/>
    <property type="evidence" value="ECO:0007669"/>
    <property type="project" value="UniProtKB-EC"/>
</dbReference>
<evidence type="ECO:0000313" key="6">
    <source>
        <dbReference type="EMBL" id="MPM44112.1"/>
    </source>
</evidence>
<proteinExistence type="inferred from homology"/>
<dbReference type="InterPro" id="IPR043132">
    <property type="entry name" value="BCAT-like_C"/>
</dbReference>
<dbReference type="AlphaFoldDB" id="A0A644ZTD1"/>
<name>A0A644ZTD1_9ZZZZ</name>
<organism evidence="6">
    <name type="scientific">bioreactor metagenome</name>
    <dbReference type="NCBI Taxonomy" id="1076179"/>
    <lineage>
        <taxon>unclassified sequences</taxon>
        <taxon>metagenomes</taxon>
        <taxon>ecological metagenomes</taxon>
    </lineage>
</organism>
<dbReference type="InterPro" id="IPR005786">
    <property type="entry name" value="B_amino_transII"/>
</dbReference>
<dbReference type="PANTHER" id="PTHR11825">
    <property type="entry name" value="SUBGROUP IIII AMINOTRANSFERASE"/>
    <property type="match status" value="1"/>
</dbReference>
<evidence type="ECO:0000256" key="1">
    <source>
        <dbReference type="ARBA" id="ARBA00001933"/>
    </source>
</evidence>
<dbReference type="PANTHER" id="PTHR11825:SF44">
    <property type="entry name" value="BRANCHED-CHAIN-AMINO-ACID AMINOTRANSFERASE"/>
    <property type="match status" value="1"/>
</dbReference>
<dbReference type="InterPro" id="IPR001544">
    <property type="entry name" value="Aminotrans_IV"/>
</dbReference>
<dbReference type="GO" id="GO:0009082">
    <property type="term" value="P:branched-chain amino acid biosynthetic process"/>
    <property type="evidence" value="ECO:0007669"/>
    <property type="project" value="UniProtKB-KW"/>
</dbReference>
<comment type="cofactor">
    <cofactor evidence="1">
        <name>pyridoxal 5'-phosphate</name>
        <dbReference type="ChEBI" id="CHEBI:597326"/>
    </cofactor>
</comment>
<keyword evidence="6" id="KW-0032">Aminotransferase</keyword>
<keyword evidence="6" id="KW-0808">Transferase</keyword>
<keyword evidence="3" id="KW-0028">Amino-acid biosynthesis</keyword>